<feature type="chain" id="PRO_5033009571" evidence="1">
    <location>
        <begin position="21"/>
        <end position="149"/>
    </location>
</feature>
<evidence type="ECO:0000313" key="2">
    <source>
        <dbReference type="EMBL" id="HGZ78644.1"/>
    </source>
</evidence>
<dbReference type="Pfam" id="PF08905">
    <property type="entry name" value="DUF1850"/>
    <property type="match status" value="1"/>
</dbReference>
<dbReference type="AlphaFoldDB" id="A0A832I7L0"/>
<feature type="signal peptide" evidence="1">
    <location>
        <begin position="1"/>
        <end position="20"/>
    </location>
</feature>
<keyword evidence="1" id="KW-0732">Signal</keyword>
<dbReference type="InterPro" id="IPR015001">
    <property type="entry name" value="DUF1850"/>
</dbReference>
<evidence type="ECO:0000256" key="1">
    <source>
        <dbReference type="SAM" id="SignalP"/>
    </source>
</evidence>
<comment type="caution">
    <text evidence="2">The sequence shown here is derived from an EMBL/GenBank/DDBJ whole genome shotgun (WGS) entry which is preliminary data.</text>
</comment>
<organism evidence="2">
    <name type="scientific">Pseudothermotoga hypogea</name>
    <dbReference type="NCBI Taxonomy" id="57487"/>
    <lineage>
        <taxon>Bacteria</taxon>
        <taxon>Thermotogati</taxon>
        <taxon>Thermotogota</taxon>
        <taxon>Thermotogae</taxon>
        <taxon>Thermotogales</taxon>
        <taxon>Thermotogaceae</taxon>
        <taxon>Pseudothermotoga</taxon>
    </lineage>
</organism>
<name>A0A832I7L0_9THEM</name>
<reference evidence="2" key="1">
    <citation type="journal article" date="2020" name="mSystems">
        <title>Genome- and Community-Level Interaction Insights into Carbon Utilization and Element Cycling Functions of Hydrothermarchaeota in Hydrothermal Sediment.</title>
        <authorList>
            <person name="Zhou Z."/>
            <person name="Liu Y."/>
            <person name="Xu W."/>
            <person name="Pan J."/>
            <person name="Luo Z.H."/>
            <person name="Li M."/>
        </authorList>
    </citation>
    <scope>NUCLEOTIDE SEQUENCE [LARGE SCALE GENOMIC DNA]</scope>
    <source>
        <strain evidence="2">SpSt-86</strain>
    </source>
</reference>
<accession>A0A832I7L0</accession>
<dbReference type="EMBL" id="DTKQ01000013">
    <property type="protein sequence ID" value="HGZ78644.1"/>
    <property type="molecule type" value="Genomic_DNA"/>
</dbReference>
<protein>
    <submittedName>
        <fullName evidence="2">DUF1850 domain-containing protein</fullName>
    </submittedName>
</protein>
<gene>
    <name evidence="2" type="ORF">ENW55_01500</name>
</gene>
<sequence>MRAFLLCALLSLLSFRYVLVVENQGQVIFEKVLNDDWFAVVFVHSVERTLVEERFKVEPDGSLLLFETRYSSYGAGLPSDAEEGFAVEDGKFVLKLHRRFERIVLRVSHIEGHGMVFCDRTIWFKDIANVNDALTIYVKVLPSLKLKIF</sequence>
<proteinExistence type="predicted"/>